<feature type="transmembrane region" description="Helical" evidence="1">
    <location>
        <begin position="409"/>
        <end position="431"/>
    </location>
</feature>
<evidence type="ECO:0000313" key="2">
    <source>
        <dbReference type="EMBL" id="CUN06183.1"/>
    </source>
</evidence>
<feature type="transmembrane region" description="Helical" evidence="1">
    <location>
        <begin position="241"/>
        <end position="264"/>
    </location>
</feature>
<feature type="transmembrane region" description="Helical" evidence="1">
    <location>
        <begin position="285"/>
        <end position="314"/>
    </location>
</feature>
<feature type="transmembrane region" description="Helical" evidence="1">
    <location>
        <begin position="94"/>
        <end position="110"/>
    </location>
</feature>
<feature type="transmembrane region" description="Helical" evidence="1">
    <location>
        <begin position="457"/>
        <end position="477"/>
    </location>
</feature>
<evidence type="ECO:0000313" key="3">
    <source>
        <dbReference type="Proteomes" id="UP000095597"/>
    </source>
</evidence>
<dbReference type="EMBL" id="CYXO01000009">
    <property type="protein sequence ID" value="CUN06183.1"/>
    <property type="molecule type" value="Genomic_DNA"/>
</dbReference>
<accession>A0A173TTL5</accession>
<evidence type="ECO:0000256" key="1">
    <source>
        <dbReference type="SAM" id="Phobius"/>
    </source>
</evidence>
<dbReference type="AlphaFoldDB" id="A0A173TTL5"/>
<keyword evidence="1" id="KW-1133">Transmembrane helix</keyword>
<feature type="transmembrane region" description="Helical" evidence="1">
    <location>
        <begin position="384"/>
        <end position="403"/>
    </location>
</feature>
<feature type="transmembrane region" description="Helical" evidence="1">
    <location>
        <begin position="65"/>
        <end position="87"/>
    </location>
</feature>
<dbReference type="RefSeq" id="WP_055214364.1">
    <property type="nucleotide sequence ID" value="NZ_CYXO01000009.1"/>
</dbReference>
<feature type="transmembrane region" description="Helical" evidence="1">
    <location>
        <begin position="805"/>
        <end position="826"/>
    </location>
</feature>
<keyword evidence="1" id="KW-0472">Membrane</keyword>
<feature type="transmembrane region" description="Helical" evidence="1">
    <location>
        <begin position="9"/>
        <end position="29"/>
    </location>
</feature>
<dbReference type="PANTHER" id="PTHR46795:SF3">
    <property type="entry name" value="ABC TRANSPORTER PERMEASE"/>
    <property type="match status" value="1"/>
</dbReference>
<feature type="transmembrane region" description="Helical" evidence="1">
    <location>
        <begin position="199"/>
        <end position="221"/>
    </location>
</feature>
<feature type="transmembrane region" description="Helical" evidence="1">
    <location>
        <begin position="122"/>
        <end position="142"/>
    </location>
</feature>
<gene>
    <name evidence="2" type="ORF">ERS852573_01756</name>
</gene>
<dbReference type="OrthoDB" id="1954626at2"/>
<organism evidence="2 3">
    <name type="scientific">Dorea longicatena</name>
    <dbReference type="NCBI Taxonomy" id="88431"/>
    <lineage>
        <taxon>Bacteria</taxon>
        <taxon>Bacillati</taxon>
        <taxon>Bacillota</taxon>
        <taxon>Clostridia</taxon>
        <taxon>Lachnospirales</taxon>
        <taxon>Lachnospiraceae</taxon>
        <taxon>Dorea</taxon>
    </lineage>
</organism>
<name>A0A173TTL5_9FIRM</name>
<feature type="transmembrane region" description="Helical" evidence="1">
    <location>
        <begin position="334"/>
        <end position="354"/>
    </location>
</feature>
<keyword evidence="1" id="KW-0812">Transmembrane</keyword>
<dbReference type="InterPro" id="IPR052536">
    <property type="entry name" value="ABC-4_Integral_Memb_Prot"/>
</dbReference>
<sequence length="876" mass="101474">MEETKKRRYIVSTIMYGMILIFIQLPWVVLKGKNYSIYAAYFRIKAKGIKALSEMAASVWDGNLTIIRIQLILLIVFQIVIVLHIVTQWLHKEYYLNIAALVVLGLYIVVNESGFGMLADNSTKTILIPAIIMIFVMAEVLIRKMLDVWKDAKESAEIFAEKEREEKEEERRRLYFPGNYTKLFYQMVWHNFKYDWKDYGLLLFCGVIVSAFSFAGLGIYQMMAKAHRAENFLLGEGLGRILLNAMLPMAVCAIFLMVFVLVFYMKKWTQNYSVFVTLGIRKKALYTIIGIEIAVAFLCSLIAGGLLGNMIMFLFRKVIFSMLAKGIVLSKVTWLTYVKGTLVVSAVYIIALMATRDIVSDFNLVRASIRNIAKEPMPQRRTKLFITAGIIICMIAIFEYRQLRNHESMYLLSAFFAGIFLLIRFVGAGYLRRAKKTPAYLPQMLNRNHLYYKSKTTARYVLALTILNVCAVFYFLFQVVSVTIAEKPESLYPYDFVCIADDGDDAIFDRIKNGYQAKIIEYPMVRVANADKTEQNEGVQQGKRPQGQQIGISESTYKQLKKYVDPSYKEEVMHLDRNGKKVYLVHQQDRSVKAQPVDWTFGKKKPFLHIGLPCEYYTLYSPSKAYPKRTIEGEEIGSLIGCFRQGKLENIVVFSDAYFKKAQGMWKYTNILTGDKIEEKALRIDGVTIKQGPTKLVLIQADPKYQKAIEKKMKKLEKNHTYEAQYDFEVHCWYSKKTAVNDLKTEYTMKLIINTFVLLTMTISGLFLMYIKSLSEMSDKKARADFLKCMGMRKKERVSLLKRELYYFYWLPELITIVVTSIFTAATFHARMYTHAVRIAWLRHAVWIWLMYLAVQWGFAWILGRFIIRKVEGKDE</sequence>
<reference evidence="2 3" key="1">
    <citation type="submission" date="2015-09" db="EMBL/GenBank/DDBJ databases">
        <authorList>
            <consortium name="Pathogen Informatics"/>
        </authorList>
    </citation>
    <scope>NUCLEOTIDE SEQUENCE [LARGE SCALE GENOMIC DNA]</scope>
    <source>
        <strain evidence="2 3">2789STDY5834961</strain>
    </source>
</reference>
<dbReference type="Proteomes" id="UP000095597">
    <property type="component" value="Unassembled WGS sequence"/>
</dbReference>
<dbReference type="PANTHER" id="PTHR46795">
    <property type="entry name" value="ABC TRANSPORTER PERMEASE-RELATED-RELATED"/>
    <property type="match status" value="1"/>
</dbReference>
<proteinExistence type="predicted"/>
<feature type="transmembrane region" description="Helical" evidence="1">
    <location>
        <begin position="846"/>
        <end position="868"/>
    </location>
</feature>
<protein>
    <recommendedName>
        <fullName evidence="4">ABC transporter permease</fullName>
    </recommendedName>
</protein>
<evidence type="ECO:0008006" key="4">
    <source>
        <dbReference type="Google" id="ProtNLM"/>
    </source>
</evidence>
<feature type="transmembrane region" description="Helical" evidence="1">
    <location>
        <begin position="751"/>
        <end position="771"/>
    </location>
</feature>